<dbReference type="InterPro" id="IPR000792">
    <property type="entry name" value="Tscrpt_reg_LuxR_C"/>
</dbReference>
<dbReference type="GO" id="GO:0003677">
    <property type="term" value="F:DNA binding"/>
    <property type="evidence" value="ECO:0007669"/>
    <property type="project" value="UniProtKB-KW"/>
</dbReference>
<dbReference type="Proteomes" id="UP000245962">
    <property type="component" value="Unassembled WGS sequence"/>
</dbReference>
<dbReference type="InterPro" id="IPR013655">
    <property type="entry name" value="PAS_fold_3"/>
</dbReference>
<evidence type="ECO:0000256" key="3">
    <source>
        <dbReference type="ARBA" id="ARBA00023163"/>
    </source>
</evidence>
<dbReference type="PROSITE" id="PS50043">
    <property type="entry name" value="HTH_LUXR_2"/>
    <property type="match status" value="1"/>
</dbReference>
<dbReference type="Pfam" id="PF00196">
    <property type="entry name" value="GerE"/>
    <property type="match status" value="1"/>
</dbReference>
<dbReference type="SMART" id="SM00421">
    <property type="entry name" value="HTH_LUXR"/>
    <property type="match status" value="1"/>
</dbReference>
<dbReference type="PANTHER" id="PTHR44688:SF16">
    <property type="entry name" value="DNA-BINDING TRANSCRIPTIONAL ACTIVATOR DEVR_DOSR"/>
    <property type="match status" value="1"/>
</dbReference>
<keyword evidence="1" id="KW-0805">Transcription regulation</keyword>
<dbReference type="PROSITE" id="PS00622">
    <property type="entry name" value="HTH_LUXR_1"/>
    <property type="match status" value="1"/>
</dbReference>
<evidence type="ECO:0000259" key="4">
    <source>
        <dbReference type="PROSITE" id="PS50043"/>
    </source>
</evidence>
<dbReference type="AlphaFoldDB" id="A0A2U0I0J5"/>
<gene>
    <name evidence="5" type="ORF">DDV96_08855</name>
</gene>
<evidence type="ECO:0000256" key="1">
    <source>
        <dbReference type="ARBA" id="ARBA00023015"/>
    </source>
</evidence>
<dbReference type="CDD" id="cd06170">
    <property type="entry name" value="LuxR_C_like"/>
    <property type="match status" value="1"/>
</dbReference>
<organism evidence="5 6">
    <name type="scientific">Marixanthomonas spongiae</name>
    <dbReference type="NCBI Taxonomy" id="2174845"/>
    <lineage>
        <taxon>Bacteria</taxon>
        <taxon>Pseudomonadati</taxon>
        <taxon>Bacteroidota</taxon>
        <taxon>Flavobacteriia</taxon>
        <taxon>Flavobacteriales</taxon>
        <taxon>Flavobacteriaceae</taxon>
        <taxon>Marixanthomonas</taxon>
    </lineage>
</organism>
<accession>A0A2U0I0J5</accession>
<comment type="caution">
    <text evidence="5">The sequence shown here is derived from an EMBL/GenBank/DDBJ whole genome shotgun (WGS) entry which is preliminary data.</text>
</comment>
<dbReference type="Gene3D" id="3.30.450.20">
    <property type="entry name" value="PAS domain"/>
    <property type="match status" value="1"/>
</dbReference>
<dbReference type="GO" id="GO:0006355">
    <property type="term" value="P:regulation of DNA-templated transcription"/>
    <property type="evidence" value="ECO:0007669"/>
    <property type="project" value="InterPro"/>
</dbReference>
<dbReference type="Pfam" id="PF08447">
    <property type="entry name" value="PAS_3"/>
    <property type="match status" value="1"/>
</dbReference>
<proteinExistence type="predicted"/>
<dbReference type="InterPro" id="IPR036388">
    <property type="entry name" value="WH-like_DNA-bd_sf"/>
</dbReference>
<dbReference type="SUPFAM" id="SSF46894">
    <property type="entry name" value="C-terminal effector domain of the bipartite response regulators"/>
    <property type="match status" value="1"/>
</dbReference>
<dbReference type="EMBL" id="QEHR01000005">
    <property type="protein sequence ID" value="PVW14626.1"/>
    <property type="molecule type" value="Genomic_DNA"/>
</dbReference>
<evidence type="ECO:0000313" key="6">
    <source>
        <dbReference type="Proteomes" id="UP000245962"/>
    </source>
</evidence>
<dbReference type="PANTHER" id="PTHR44688">
    <property type="entry name" value="DNA-BINDING TRANSCRIPTIONAL ACTIVATOR DEVR_DOSR"/>
    <property type="match status" value="1"/>
</dbReference>
<dbReference type="InterPro" id="IPR035965">
    <property type="entry name" value="PAS-like_dom_sf"/>
</dbReference>
<dbReference type="OrthoDB" id="965844at2"/>
<keyword evidence="2" id="KW-0238">DNA-binding</keyword>
<dbReference type="SUPFAM" id="SSF55785">
    <property type="entry name" value="PYP-like sensor domain (PAS domain)"/>
    <property type="match status" value="1"/>
</dbReference>
<reference evidence="5 6" key="1">
    <citation type="submission" date="2018-04" db="EMBL/GenBank/DDBJ databases">
        <title>Marixanthomonas spongiae HN-E44 sp. nov., isolated from a marine sponge.</title>
        <authorList>
            <person name="Luo L."/>
            <person name="Zhuang L."/>
        </authorList>
    </citation>
    <scope>NUCLEOTIDE SEQUENCE [LARGE SCALE GENOMIC DNA]</scope>
    <source>
        <strain evidence="5 6">HN-E44</strain>
    </source>
</reference>
<evidence type="ECO:0000313" key="5">
    <source>
        <dbReference type="EMBL" id="PVW14626.1"/>
    </source>
</evidence>
<dbReference type="PRINTS" id="PR00038">
    <property type="entry name" value="HTHLUXR"/>
</dbReference>
<sequence>MFLQTNTHNNNIPLDPSIAGVLKQISLICKDQHQIMVSVFDVKQKLFLFCSDSFEKILGYSGNTVGLGGWKFWQRKIDPGHIKIFQQQLSETLRNSKENLSNETKFSAYRFKDAKGNWRVLKQEISVFKKEKTCLLLNFFFDVSPKVHISELLDITEKKLLTTSPIPVEISAREHQVLNLLAEGHSTKKIAQLLFISSHTVTSHRKHLLQKFEVKNTAQLINKAARQHTL</sequence>
<protein>
    <recommendedName>
        <fullName evidence="4">HTH luxR-type domain-containing protein</fullName>
    </recommendedName>
</protein>
<dbReference type="RefSeq" id="WP_116694397.1">
    <property type="nucleotide sequence ID" value="NZ_QEHR01000005.1"/>
</dbReference>
<dbReference type="Gene3D" id="1.10.10.10">
    <property type="entry name" value="Winged helix-like DNA-binding domain superfamily/Winged helix DNA-binding domain"/>
    <property type="match status" value="1"/>
</dbReference>
<evidence type="ECO:0000256" key="2">
    <source>
        <dbReference type="ARBA" id="ARBA00023125"/>
    </source>
</evidence>
<keyword evidence="3" id="KW-0804">Transcription</keyword>
<dbReference type="InterPro" id="IPR016032">
    <property type="entry name" value="Sig_transdc_resp-reg_C-effctor"/>
</dbReference>
<keyword evidence="6" id="KW-1185">Reference proteome</keyword>
<feature type="domain" description="HTH luxR-type" evidence="4">
    <location>
        <begin position="163"/>
        <end position="228"/>
    </location>
</feature>
<name>A0A2U0I0J5_9FLAO</name>